<feature type="compositionally biased region" description="Basic and acidic residues" evidence="1">
    <location>
        <begin position="286"/>
        <end position="296"/>
    </location>
</feature>
<dbReference type="Proteomes" id="UP000028880">
    <property type="component" value="Unassembled WGS sequence"/>
</dbReference>
<name>A0A024JT47_9MYCO</name>
<evidence type="ECO:0000259" key="2">
    <source>
        <dbReference type="Pfam" id="PF04480"/>
    </source>
</evidence>
<reference evidence="3" key="2">
    <citation type="submission" date="2014-04" db="EMBL/GenBank/DDBJ databases">
        <authorList>
            <person name="Urmite Genomes U."/>
        </authorList>
    </citation>
    <scope>NUCLEOTIDE SEQUENCE</scope>
    <source>
        <strain evidence="3">DSM 44626</strain>
    </source>
</reference>
<evidence type="ECO:0000313" key="3">
    <source>
        <dbReference type="EMBL" id="CDO86781.1"/>
    </source>
</evidence>
<dbReference type="STRING" id="47839.BN973_01128"/>
<feature type="domain" description="DUF559" evidence="2">
    <location>
        <begin position="218"/>
        <end position="283"/>
    </location>
</feature>
<dbReference type="AlphaFoldDB" id="A0A024JT47"/>
<protein>
    <recommendedName>
        <fullName evidence="2">DUF559 domain-containing protein</fullName>
    </recommendedName>
</protein>
<evidence type="ECO:0000256" key="1">
    <source>
        <dbReference type="SAM" id="MobiDB-lite"/>
    </source>
</evidence>
<dbReference type="InterPro" id="IPR007569">
    <property type="entry name" value="DUF559"/>
</dbReference>
<dbReference type="Gene3D" id="3.40.960.10">
    <property type="entry name" value="VSR Endonuclease"/>
    <property type="match status" value="1"/>
</dbReference>
<feature type="region of interest" description="Disordered" evidence="1">
    <location>
        <begin position="286"/>
        <end position="305"/>
    </location>
</feature>
<accession>A0A024JT47</accession>
<organism evidence="3">
    <name type="scientific">Mycobacterium triplex</name>
    <dbReference type="NCBI Taxonomy" id="47839"/>
    <lineage>
        <taxon>Bacteria</taxon>
        <taxon>Bacillati</taxon>
        <taxon>Actinomycetota</taxon>
        <taxon>Actinomycetes</taxon>
        <taxon>Mycobacteriales</taxon>
        <taxon>Mycobacteriaceae</taxon>
        <taxon>Mycobacterium</taxon>
        <taxon>Mycobacterium simiae complex</taxon>
    </lineage>
</organism>
<dbReference type="HOGENOM" id="CLU_052626_5_2_11"/>
<dbReference type="Pfam" id="PF04480">
    <property type="entry name" value="DUF559"/>
    <property type="match status" value="1"/>
</dbReference>
<gene>
    <name evidence="3" type="ORF">BN973_01128</name>
</gene>
<dbReference type="SUPFAM" id="SSF52980">
    <property type="entry name" value="Restriction endonuclease-like"/>
    <property type="match status" value="1"/>
</dbReference>
<reference evidence="3" key="1">
    <citation type="journal article" date="2014" name="Genome Announc.">
        <title>Draft Genome Sequence of Mycobacterium triplex DSM 44626.</title>
        <authorList>
            <person name="Sassi M."/>
            <person name="Croce O."/>
            <person name="Robert C."/>
            <person name="Raoult D."/>
            <person name="Drancourt M."/>
        </authorList>
    </citation>
    <scope>NUCLEOTIDE SEQUENCE [LARGE SCALE GENOMIC DNA]</scope>
    <source>
        <strain evidence="3">DSM 44626</strain>
    </source>
</reference>
<proteinExistence type="predicted"/>
<dbReference type="eggNOG" id="COG2852">
    <property type="taxonomic scope" value="Bacteria"/>
</dbReference>
<sequence>MVGPDTEHADMQDVPFRGSQALMHGRVTRSQLRTRYRAVFRDVYIGREVELTAARKARAAWLSTGATLAGLSAAAVLGTKWLDAAAPAEIVRPDRHGQPGIVVHSYQLTDDEVCTIRGMRVTTAARAAYDIGCGMPIANAIPILDALLNATGIKPADVIALADRRPGRRGVRRLRAALESVDGGAESPQETRVRLLLVRAGLRKPETQIEFPDLHIRVDMGWREWKVAVEYDGLQHWEDRYQRSWDIERIALLEAAGWAVIRVSAEMLSRRPEAVVQRVRDKLRERGAYGRSDGRPRTWGPRSTS</sequence>
<dbReference type="EMBL" id="HG964446">
    <property type="protein sequence ID" value="CDO86781.1"/>
    <property type="molecule type" value="Genomic_DNA"/>
</dbReference>
<dbReference type="InterPro" id="IPR011335">
    <property type="entry name" value="Restrct_endonuc-II-like"/>
</dbReference>